<accession>A0A1I1QHG8</accession>
<evidence type="ECO:0000313" key="2">
    <source>
        <dbReference type="EMBL" id="SFD18683.1"/>
    </source>
</evidence>
<dbReference type="Gene3D" id="2.60.40.10">
    <property type="entry name" value="Immunoglobulins"/>
    <property type="match status" value="1"/>
</dbReference>
<dbReference type="GO" id="GO:0019005">
    <property type="term" value="C:SCF ubiquitin ligase complex"/>
    <property type="evidence" value="ECO:0007669"/>
    <property type="project" value="TreeGrafter"/>
</dbReference>
<dbReference type="InterPro" id="IPR032675">
    <property type="entry name" value="LRR_dom_sf"/>
</dbReference>
<protein>
    <submittedName>
        <fullName evidence="2">Surface protein</fullName>
    </submittedName>
</protein>
<proteinExistence type="predicted"/>
<dbReference type="InterPro" id="IPR013783">
    <property type="entry name" value="Ig-like_fold"/>
</dbReference>
<dbReference type="InterPro" id="IPR005046">
    <property type="entry name" value="DUF285"/>
</dbReference>
<gene>
    <name evidence="2" type="ORF">SAMN02910406_03334</name>
</gene>
<dbReference type="Pfam" id="PF03382">
    <property type="entry name" value="DUF285"/>
    <property type="match status" value="2"/>
</dbReference>
<evidence type="ECO:0000256" key="1">
    <source>
        <dbReference type="SAM" id="SignalP"/>
    </source>
</evidence>
<feature type="signal peptide" evidence="1">
    <location>
        <begin position="1"/>
        <end position="23"/>
    </location>
</feature>
<evidence type="ECO:0000313" key="3">
    <source>
        <dbReference type="Proteomes" id="UP000182192"/>
    </source>
</evidence>
<organism evidence="2 3">
    <name type="scientific">Ruminococcus albus</name>
    <dbReference type="NCBI Taxonomy" id="1264"/>
    <lineage>
        <taxon>Bacteria</taxon>
        <taxon>Bacillati</taxon>
        <taxon>Bacillota</taxon>
        <taxon>Clostridia</taxon>
        <taxon>Eubacteriales</taxon>
        <taxon>Oscillospiraceae</taxon>
        <taxon>Ruminococcus</taxon>
    </lineage>
</organism>
<dbReference type="RefSeq" id="WP_074963115.1">
    <property type="nucleotide sequence ID" value="NZ_FOKQ01000044.1"/>
</dbReference>
<keyword evidence="1" id="KW-0732">Signal</keyword>
<name>A0A1I1QHG8_RUMAL</name>
<feature type="chain" id="PRO_5039669141" evidence="1">
    <location>
        <begin position="24"/>
        <end position="491"/>
    </location>
</feature>
<dbReference type="InterPro" id="IPR011889">
    <property type="entry name" value="Liste_lipo_26"/>
</dbReference>
<dbReference type="EMBL" id="FOKQ01000044">
    <property type="protein sequence ID" value="SFD18683.1"/>
    <property type="molecule type" value="Genomic_DNA"/>
</dbReference>
<dbReference type="OrthoDB" id="5847479at2"/>
<dbReference type="SUPFAM" id="SSF52058">
    <property type="entry name" value="L domain-like"/>
    <property type="match status" value="1"/>
</dbReference>
<dbReference type="Proteomes" id="UP000182192">
    <property type="component" value="Unassembled WGS sequence"/>
</dbReference>
<dbReference type="Gene3D" id="3.80.10.10">
    <property type="entry name" value="Ribonuclease Inhibitor"/>
    <property type="match status" value="1"/>
</dbReference>
<dbReference type="PANTHER" id="PTHR13318">
    <property type="entry name" value="PARTNER OF PAIRED, ISOFORM B-RELATED"/>
    <property type="match status" value="1"/>
</dbReference>
<sequence>MKLKKVLAVVMSLCMVAGTVSYGAPVISQSITAQAAESATTSGFSFNQTTGSLTLSGTVDGDTLRKFNNKYGYRVKSVTAEKGTVLPKDSSLLFRNYTNCSSIDLSNADTSNVTNMSRMFDNCCKLKSLNVSGFDTSKVTYMDEMFCYCKSLTSLDVSGFDTSEVADMRDMFDGCNELTSLDVSKFDTRRVKDMSFMFGGCFKLTSIDVTAFDTSRVTNMYAMFSCCKSLTSLDLSGFDTSRVTTMGNMFHYCESLTSLDLSSFDTSKVTDMYQMFGKCSKLTTLNLSSFDTSNVKDISYMFYGCGELTSLDLSGFDTSKVTEKSDMSSSRCMFSSCNKLESLTLGENFKYVLRKAELPNSKVWVNVKAPTKIVSGDWKFAAFKNNGKNTYITYTPTYPTNIKVEYSQDYKFKTHQVRFSWKEVEGADRYAIAVHLAGKWKVQDKGIIDTSYTTPKSMTSGTTYKVAIAARVDGKWDTVNAIKNAVTVTVK</sequence>
<dbReference type="AlphaFoldDB" id="A0A1I1QHG8"/>
<dbReference type="GO" id="GO:0031146">
    <property type="term" value="P:SCF-dependent proteasomal ubiquitin-dependent protein catabolic process"/>
    <property type="evidence" value="ECO:0007669"/>
    <property type="project" value="TreeGrafter"/>
</dbReference>
<reference evidence="2 3" key="1">
    <citation type="submission" date="2016-10" db="EMBL/GenBank/DDBJ databases">
        <authorList>
            <person name="de Groot N.N."/>
        </authorList>
    </citation>
    <scope>NUCLEOTIDE SEQUENCE [LARGE SCALE GENOMIC DNA]</scope>
    <source>
        <strain evidence="2 3">AR67</strain>
    </source>
</reference>
<dbReference type="NCBIfam" id="TIGR02167">
    <property type="entry name" value="Liste_lipo_26"/>
    <property type="match status" value="9"/>
</dbReference>